<evidence type="ECO:0000256" key="7">
    <source>
        <dbReference type="PROSITE-ProRule" id="PRU00042"/>
    </source>
</evidence>
<dbReference type="GO" id="GO:0000978">
    <property type="term" value="F:RNA polymerase II cis-regulatory region sequence-specific DNA binding"/>
    <property type="evidence" value="ECO:0007669"/>
    <property type="project" value="TreeGrafter"/>
</dbReference>
<keyword evidence="5" id="KW-0862">Zinc</keyword>
<dbReference type="InterPro" id="IPR036236">
    <property type="entry name" value="Znf_C2H2_sf"/>
</dbReference>
<evidence type="ECO:0000313" key="9">
    <source>
        <dbReference type="EMBL" id="NXD88915.1"/>
    </source>
</evidence>
<feature type="domain" description="C2H2-type" evidence="8">
    <location>
        <begin position="21"/>
        <end position="48"/>
    </location>
</feature>
<dbReference type="GO" id="GO:0005634">
    <property type="term" value="C:nucleus"/>
    <property type="evidence" value="ECO:0007669"/>
    <property type="project" value="UniProtKB-SubCell"/>
</dbReference>
<dbReference type="Proteomes" id="UP000648918">
    <property type="component" value="Unassembled WGS sequence"/>
</dbReference>
<reference evidence="9" key="1">
    <citation type="submission" date="2019-09" db="EMBL/GenBank/DDBJ databases">
        <title>Bird 10,000 Genomes (B10K) Project - Family phase.</title>
        <authorList>
            <person name="Zhang G."/>
        </authorList>
    </citation>
    <scope>NUCLEOTIDE SEQUENCE</scope>
    <source>
        <strain evidence="9">B10K-DU-024-03</strain>
        <tissue evidence="9">Muscle</tissue>
    </source>
</reference>
<dbReference type="EMBL" id="WBNJ01001830">
    <property type="protein sequence ID" value="NXD88915.1"/>
    <property type="molecule type" value="Genomic_DNA"/>
</dbReference>
<dbReference type="GO" id="GO:0000981">
    <property type="term" value="F:DNA-binding transcription factor activity, RNA polymerase II-specific"/>
    <property type="evidence" value="ECO:0007669"/>
    <property type="project" value="TreeGrafter"/>
</dbReference>
<dbReference type="PROSITE" id="PS50157">
    <property type="entry name" value="ZINC_FINGER_C2H2_2"/>
    <property type="match status" value="2"/>
</dbReference>
<evidence type="ECO:0000256" key="2">
    <source>
        <dbReference type="ARBA" id="ARBA00022723"/>
    </source>
</evidence>
<keyword evidence="2" id="KW-0479">Metal-binding</keyword>
<keyword evidence="3" id="KW-0677">Repeat</keyword>
<dbReference type="FunFam" id="3.30.160.60:FF:002343">
    <property type="entry name" value="Zinc finger protein 33A"/>
    <property type="match status" value="1"/>
</dbReference>
<feature type="non-terminal residue" evidence="9">
    <location>
        <position position="56"/>
    </location>
</feature>
<feature type="non-terminal residue" evidence="9">
    <location>
        <position position="1"/>
    </location>
</feature>
<keyword evidence="10" id="KW-1185">Reference proteome</keyword>
<comment type="subcellular location">
    <subcellularLocation>
        <location evidence="1">Nucleus</location>
    </subcellularLocation>
</comment>
<sequence>SFRRSSMLVAHWRLHPGEKPFACADCGKSFSLSCSLFRHRRLHTGQRLYRCAGCGK</sequence>
<name>A0A851ZBS4_9AVES</name>
<dbReference type="PANTHER" id="PTHR23226:SF416">
    <property type="entry name" value="FI01424P"/>
    <property type="match status" value="1"/>
</dbReference>
<evidence type="ECO:0000256" key="4">
    <source>
        <dbReference type="ARBA" id="ARBA00022771"/>
    </source>
</evidence>
<feature type="domain" description="C2H2-type" evidence="8">
    <location>
        <begin position="1"/>
        <end position="20"/>
    </location>
</feature>
<comment type="caution">
    <text evidence="9">The sequence shown here is derived from an EMBL/GenBank/DDBJ whole genome shotgun (WGS) entry which is preliminary data.</text>
</comment>
<evidence type="ECO:0000256" key="5">
    <source>
        <dbReference type="ARBA" id="ARBA00022833"/>
    </source>
</evidence>
<accession>A0A851ZBS4</accession>
<dbReference type="SUPFAM" id="SSF57667">
    <property type="entry name" value="beta-beta-alpha zinc fingers"/>
    <property type="match status" value="1"/>
</dbReference>
<keyword evidence="4 7" id="KW-0863">Zinc-finger</keyword>
<dbReference type="AlphaFoldDB" id="A0A851ZBS4"/>
<evidence type="ECO:0000259" key="8">
    <source>
        <dbReference type="PROSITE" id="PS50157"/>
    </source>
</evidence>
<dbReference type="GO" id="GO:0008270">
    <property type="term" value="F:zinc ion binding"/>
    <property type="evidence" value="ECO:0007669"/>
    <property type="project" value="UniProtKB-KW"/>
</dbReference>
<evidence type="ECO:0000256" key="3">
    <source>
        <dbReference type="ARBA" id="ARBA00022737"/>
    </source>
</evidence>
<evidence type="ECO:0000256" key="1">
    <source>
        <dbReference type="ARBA" id="ARBA00004123"/>
    </source>
</evidence>
<evidence type="ECO:0000256" key="6">
    <source>
        <dbReference type="ARBA" id="ARBA00023242"/>
    </source>
</evidence>
<evidence type="ECO:0000313" key="10">
    <source>
        <dbReference type="Proteomes" id="UP000648918"/>
    </source>
</evidence>
<dbReference type="Gene3D" id="3.30.160.60">
    <property type="entry name" value="Classic Zinc Finger"/>
    <property type="match status" value="2"/>
</dbReference>
<dbReference type="PROSITE" id="PS00028">
    <property type="entry name" value="ZINC_FINGER_C2H2_1"/>
    <property type="match status" value="1"/>
</dbReference>
<keyword evidence="6" id="KW-0539">Nucleus</keyword>
<dbReference type="OrthoDB" id="654211at2759"/>
<dbReference type="Pfam" id="PF00096">
    <property type="entry name" value="zf-C2H2"/>
    <property type="match status" value="1"/>
</dbReference>
<dbReference type="PANTHER" id="PTHR23226">
    <property type="entry name" value="ZINC FINGER AND SCAN DOMAIN-CONTAINING"/>
    <property type="match status" value="1"/>
</dbReference>
<organism evidence="9 10">
    <name type="scientific">Halcyon senegalensis</name>
    <dbReference type="NCBI Taxonomy" id="342381"/>
    <lineage>
        <taxon>Eukaryota</taxon>
        <taxon>Metazoa</taxon>
        <taxon>Chordata</taxon>
        <taxon>Craniata</taxon>
        <taxon>Vertebrata</taxon>
        <taxon>Euteleostomi</taxon>
        <taxon>Archelosauria</taxon>
        <taxon>Archosauria</taxon>
        <taxon>Dinosauria</taxon>
        <taxon>Saurischia</taxon>
        <taxon>Theropoda</taxon>
        <taxon>Coelurosauria</taxon>
        <taxon>Aves</taxon>
        <taxon>Neognathae</taxon>
        <taxon>Neoaves</taxon>
        <taxon>Telluraves</taxon>
        <taxon>Coraciimorphae</taxon>
        <taxon>Coraciiformes</taxon>
        <taxon>Alcedinidae</taxon>
        <taxon>Halcyon</taxon>
    </lineage>
</organism>
<gene>
    <name evidence="9" type="primary">Znf397_2</name>
    <name evidence="9" type="ORF">HALSEN_R13274</name>
</gene>
<proteinExistence type="predicted"/>
<dbReference type="InterPro" id="IPR013087">
    <property type="entry name" value="Znf_C2H2_type"/>
</dbReference>
<protein>
    <submittedName>
        <fullName evidence="9">ZN397 protein</fullName>
    </submittedName>
</protein>